<feature type="domain" description="Enoyl reductase (ER)" evidence="2">
    <location>
        <begin position="11"/>
        <end position="299"/>
    </location>
</feature>
<evidence type="ECO:0000259" key="2">
    <source>
        <dbReference type="SMART" id="SM00829"/>
    </source>
</evidence>
<dbReference type="Pfam" id="PF08240">
    <property type="entry name" value="ADH_N"/>
    <property type="match status" value="1"/>
</dbReference>
<keyword evidence="4" id="KW-1185">Reference proteome</keyword>
<protein>
    <submittedName>
        <fullName evidence="3">NADPH:quinone reductase-like Zn-dependent oxidoreductase</fullName>
    </submittedName>
</protein>
<sequence length="301" mass="30552">MRALRFHSYGDPADVLRLERAAPPEPGPDQVRITVEACGLTPADWAICGGLHTGDFPRGIGLEASGTVDALGPGVTGVGIGDPVFGPTVYTGPSAGAADQALLSAWFRCPAGLGAAEAAALPMATETAARGLAALGDVSGRTVLISGAGTTVGFAAAQIALRHGARVIASAGKTYADVLREAGADVVAYGEGLGERVTTLVGGPVDLVFDAAPAGVMPELLTTVTAPAHIVTATDFDALKNLGVRSTGMDMHHHVLGEYAELAAQGRFTIPVAATYALEDWREPVAVSRSGQARGKLVLVP</sequence>
<organism evidence="3 4">
    <name type="scientific">Umezawaea tangerina</name>
    <dbReference type="NCBI Taxonomy" id="84725"/>
    <lineage>
        <taxon>Bacteria</taxon>
        <taxon>Bacillati</taxon>
        <taxon>Actinomycetota</taxon>
        <taxon>Actinomycetes</taxon>
        <taxon>Pseudonocardiales</taxon>
        <taxon>Pseudonocardiaceae</taxon>
        <taxon>Umezawaea</taxon>
    </lineage>
</organism>
<dbReference type="OrthoDB" id="2665481at2"/>
<dbReference type="Gene3D" id="3.40.50.720">
    <property type="entry name" value="NAD(P)-binding Rossmann-like Domain"/>
    <property type="match status" value="1"/>
</dbReference>
<dbReference type="InterPro" id="IPR036291">
    <property type="entry name" value="NAD(P)-bd_dom_sf"/>
</dbReference>
<dbReference type="GO" id="GO:0016491">
    <property type="term" value="F:oxidoreductase activity"/>
    <property type="evidence" value="ECO:0007669"/>
    <property type="project" value="InterPro"/>
</dbReference>
<dbReference type="EMBL" id="PVTF01000005">
    <property type="protein sequence ID" value="PRY41387.1"/>
    <property type="molecule type" value="Genomic_DNA"/>
</dbReference>
<dbReference type="Pfam" id="PF13602">
    <property type="entry name" value="ADH_zinc_N_2"/>
    <property type="match status" value="1"/>
</dbReference>
<gene>
    <name evidence="3" type="ORF">CLV43_105145</name>
</gene>
<dbReference type="InterPro" id="IPR051603">
    <property type="entry name" value="Zinc-ADH_QOR/CCCR"/>
</dbReference>
<dbReference type="PANTHER" id="PTHR44154:SF1">
    <property type="entry name" value="QUINONE OXIDOREDUCTASE"/>
    <property type="match status" value="1"/>
</dbReference>
<evidence type="ECO:0000313" key="3">
    <source>
        <dbReference type="EMBL" id="PRY41387.1"/>
    </source>
</evidence>
<dbReference type="InterPro" id="IPR011032">
    <property type="entry name" value="GroES-like_sf"/>
</dbReference>
<proteinExistence type="predicted"/>
<dbReference type="Proteomes" id="UP000239494">
    <property type="component" value="Unassembled WGS sequence"/>
</dbReference>
<dbReference type="AlphaFoldDB" id="A0A2T0T6W3"/>
<reference evidence="3 4" key="1">
    <citation type="submission" date="2018-03" db="EMBL/GenBank/DDBJ databases">
        <title>Genomic Encyclopedia of Archaeal and Bacterial Type Strains, Phase II (KMG-II): from individual species to whole genera.</title>
        <authorList>
            <person name="Goeker M."/>
        </authorList>
    </citation>
    <scope>NUCLEOTIDE SEQUENCE [LARGE SCALE GENOMIC DNA]</scope>
    <source>
        <strain evidence="3 4">DSM 44720</strain>
    </source>
</reference>
<evidence type="ECO:0000313" key="4">
    <source>
        <dbReference type="Proteomes" id="UP000239494"/>
    </source>
</evidence>
<dbReference type="InterPro" id="IPR013154">
    <property type="entry name" value="ADH-like_N"/>
</dbReference>
<accession>A0A2T0T6W3</accession>
<dbReference type="InterPro" id="IPR020843">
    <property type="entry name" value="ER"/>
</dbReference>
<evidence type="ECO:0000256" key="1">
    <source>
        <dbReference type="ARBA" id="ARBA00022857"/>
    </source>
</evidence>
<dbReference type="CDD" id="cd05289">
    <property type="entry name" value="MDR_like_2"/>
    <property type="match status" value="1"/>
</dbReference>
<dbReference type="RefSeq" id="WP_106188423.1">
    <property type="nucleotide sequence ID" value="NZ_PVTF01000005.1"/>
</dbReference>
<name>A0A2T0T6W3_9PSEU</name>
<keyword evidence="1" id="KW-0521">NADP</keyword>
<comment type="caution">
    <text evidence="3">The sequence shown here is derived from an EMBL/GenBank/DDBJ whole genome shotgun (WGS) entry which is preliminary data.</text>
</comment>
<dbReference type="SUPFAM" id="SSF51735">
    <property type="entry name" value="NAD(P)-binding Rossmann-fold domains"/>
    <property type="match status" value="1"/>
</dbReference>
<dbReference type="SMART" id="SM00829">
    <property type="entry name" value="PKS_ER"/>
    <property type="match status" value="1"/>
</dbReference>
<dbReference type="PANTHER" id="PTHR44154">
    <property type="entry name" value="QUINONE OXIDOREDUCTASE"/>
    <property type="match status" value="1"/>
</dbReference>
<dbReference type="Gene3D" id="3.90.180.10">
    <property type="entry name" value="Medium-chain alcohol dehydrogenases, catalytic domain"/>
    <property type="match status" value="1"/>
</dbReference>
<dbReference type="SUPFAM" id="SSF50129">
    <property type="entry name" value="GroES-like"/>
    <property type="match status" value="1"/>
</dbReference>